<dbReference type="InterPro" id="IPR029045">
    <property type="entry name" value="ClpP/crotonase-like_dom_sf"/>
</dbReference>
<reference evidence="9" key="1">
    <citation type="journal article" date="2019" name="Int. J. Syst. Evol. Microbiol.">
        <title>The Global Catalogue of Microorganisms (GCM) 10K type strain sequencing project: providing services to taxonomists for standard genome sequencing and annotation.</title>
        <authorList>
            <consortium name="The Broad Institute Genomics Platform"/>
            <consortium name="The Broad Institute Genome Sequencing Center for Infectious Disease"/>
            <person name="Wu L."/>
            <person name="Ma J."/>
        </authorList>
    </citation>
    <scope>NUCLEOTIDE SEQUENCE [LARGE SCALE GENOMIC DNA]</scope>
    <source>
        <strain evidence="9">CGMCC 1.15905</strain>
    </source>
</reference>
<keyword evidence="4" id="KW-0378">Hydrolase</keyword>
<dbReference type="Pfam" id="PF00574">
    <property type="entry name" value="CLP_protease"/>
    <property type="match status" value="1"/>
</dbReference>
<dbReference type="InterPro" id="IPR023562">
    <property type="entry name" value="ClpP/TepA"/>
</dbReference>
<evidence type="ECO:0000256" key="1">
    <source>
        <dbReference type="ARBA" id="ARBA00007039"/>
    </source>
</evidence>
<protein>
    <recommendedName>
        <fullName evidence="6">ATP-dependent Clp protease proteolytic subunit</fullName>
    </recommendedName>
</protein>
<dbReference type="PRINTS" id="PR00127">
    <property type="entry name" value="CLPPROTEASEP"/>
</dbReference>
<evidence type="ECO:0000256" key="2">
    <source>
        <dbReference type="ARBA" id="ARBA00022490"/>
    </source>
</evidence>
<dbReference type="EMBL" id="BMKC01000001">
    <property type="protein sequence ID" value="GGA70664.1"/>
    <property type="molecule type" value="Genomic_DNA"/>
</dbReference>
<accession>A0ABQ1HC74</accession>
<dbReference type="RefSeq" id="WP_188661145.1">
    <property type="nucleotide sequence ID" value="NZ_BMKC01000001.1"/>
</dbReference>
<proteinExistence type="inferred from homology"/>
<comment type="similarity">
    <text evidence="1 6">Belongs to the peptidase S14 family.</text>
</comment>
<gene>
    <name evidence="8" type="ORF">GCM10011521_05940</name>
</gene>
<dbReference type="Gene3D" id="3.90.226.10">
    <property type="entry name" value="2-enoyl-CoA Hydratase, Chain A, domain 1"/>
    <property type="match status" value="1"/>
</dbReference>
<dbReference type="NCBIfam" id="NF045542">
    <property type="entry name" value="Clp_rel_HeadMat"/>
    <property type="match status" value="1"/>
</dbReference>
<dbReference type="CDD" id="cd07016">
    <property type="entry name" value="S14_ClpP_1"/>
    <property type="match status" value="1"/>
</dbReference>
<evidence type="ECO:0000256" key="7">
    <source>
        <dbReference type="SAM" id="MobiDB-lite"/>
    </source>
</evidence>
<dbReference type="PANTHER" id="PTHR10381">
    <property type="entry name" value="ATP-DEPENDENT CLP PROTEASE PROTEOLYTIC SUBUNIT"/>
    <property type="match status" value="1"/>
</dbReference>
<dbReference type="SUPFAM" id="SSF52096">
    <property type="entry name" value="ClpP/crotonase"/>
    <property type="match status" value="1"/>
</dbReference>
<evidence type="ECO:0000256" key="6">
    <source>
        <dbReference type="RuleBase" id="RU003567"/>
    </source>
</evidence>
<evidence type="ECO:0000256" key="5">
    <source>
        <dbReference type="ARBA" id="ARBA00022825"/>
    </source>
</evidence>
<feature type="region of interest" description="Disordered" evidence="7">
    <location>
        <begin position="185"/>
        <end position="219"/>
    </location>
</feature>
<dbReference type="Proteomes" id="UP000623419">
    <property type="component" value="Unassembled WGS sequence"/>
</dbReference>
<name>A0ABQ1HC74_9GAMM</name>
<keyword evidence="9" id="KW-1185">Reference proteome</keyword>
<dbReference type="Pfam" id="PF25209">
    <property type="entry name" value="Phage_capsid_4"/>
    <property type="match status" value="1"/>
</dbReference>
<sequence>MVTIYLYEPIEKGAAAEVIEQLRNVGNRELSVRINSPGGDVAEGIAIYNALKPFRPTVFIDGVAASIASFIAMAGGHIIAAENALVMVHNPWTQVCGDSTQIRHAADALDKHRDALLSGYARTGIARTSLLELLASETWMTADDALAMGFVDEIAEPLRFAAHAPEHFAGFINTPKELLMKRNTARKPVKPASNANSNDNDNDDGAGGNPGNDNSGEPKKAADFQALRTRNEGIIFAARSFAHVEGVQDLAMAALSDTDASLEDFQAKVMALAGKDISPLAQVFSLDSAANRDLSNARFSGGNPAGSDFVLAVSDAMLIRAGIAVEKPHAGARDVMGMGLQEVMRNCVARSGGQGNWAGGDSRRSFVRAALSTSDFPAILENSLGKALRTGYEAEPATFEAWTRKVLVPDFKEQSRVILGSAPSLKKVLEGAEYEYGPMDEDKSLPYKVDKFGRMVQLTWETLVNDDLGAFVRIVQAMGQASLRAEADLIYQTFAANAGAGPTMQDGVTLFHADHGNLAASSVALDAGALGAARLLLRRQTALGGGMMNLTPRFLIVAPEHEQTAEILLAAAGRAMSQGESNTLTPAWMAKLELVVEARLTEDAFYLATSPDNVDTLERAWLEQDDGPNIQEADSFAVDAKTYKIRHVFGSRWLDWRGVVKGPISG</sequence>
<comment type="caution">
    <text evidence="8">The sequence shown here is derived from an EMBL/GenBank/DDBJ whole genome shotgun (WGS) entry which is preliminary data.</text>
</comment>
<evidence type="ECO:0000256" key="3">
    <source>
        <dbReference type="ARBA" id="ARBA00022670"/>
    </source>
</evidence>
<organism evidence="8 9">
    <name type="scientific">Arenimonas soli</name>
    <dbReference type="NCBI Taxonomy" id="2269504"/>
    <lineage>
        <taxon>Bacteria</taxon>
        <taxon>Pseudomonadati</taxon>
        <taxon>Pseudomonadota</taxon>
        <taxon>Gammaproteobacteria</taxon>
        <taxon>Lysobacterales</taxon>
        <taxon>Lysobacteraceae</taxon>
        <taxon>Arenimonas</taxon>
    </lineage>
</organism>
<dbReference type="PANTHER" id="PTHR10381:SF70">
    <property type="entry name" value="ATP-DEPENDENT CLP PROTEASE PROTEOLYTIC SUBUNIT"/>
    <property type="match status" value="1"/>
</dbReference>
<evidence type="ECO:0000313" key="8">
    <source>
        <dbReference type="EMBL" id="GGA70664.1"/>
    </source>
</evidence>
<keyword evidence="3" id="KW-0645">Protease</keyword>
<dbReference type="InterPro" id="IPR001907">
    <property type="entry name" value="ClpP"/>
</dbReference>
<evidence type="ECO:0000313" key="9">
    <source>
        <dbReference type="Proteomes" id="UP000623419"/>
    </source>
</evidence>
<evidence type="ECO:0000256" key="4">
    <source>
        <dbReference type="ARBA" id="ARBA00022801"/>
    </source>
</evidence>
<keyword evidence="2" id="KW-0963">Cytoplasm</keyword>
<keyword evidence="5" id="KW-0720">Serine protease</keyword>